<dbReference type="Proteomes" id="UP000283087">
    <property type="component" value="Unassembled WGS sequence"/>
</dbReference>
<dbReference type="Pfam" id="PF05014">
    <property type="entry name" value="Nuc_deoxyrib_tr"/>
    <property type="match status" value="1"/>
</dbReference>
<dbReference type="GO" id="GO:0009159">
    <property type="term" value="P:deoxyribonucleoside monophosphate catabolic process"/>
    <property type="evidence" value="ECO:0007669"/>
    <property type="project" value="TreeGrafter"/>
</dbReference>
<comment type="caution">
    <text evidence="1">The sequence shown here is derived from an EMBL/GenBank/DDBJ whole genome shotgun (WGS) entry which is preliminary data.</text>
</comment>
<dbReference type="Gene3D" id="3.40.50.450">
    <property type="match status" value="1"/>
</dbReference>
<organism evidence="1 2">
    <name type="scientific">Amphritea opalescens</name>
    <dbReference type="NCBI Taxonomy" id="2490544"/>
    <lineage>
        <taxon>Bacteria</taxon>
        <taxon>Pseudomonadati</taxon>
        <taxon>Pseudomonadota</taxon>
        <taxon>Gammaproteobacteria</taxon>
        <taxon>Oceanospirillales</taxon>
        <taxon>Oceanospirillaceae</taxon>
        <taxon>Amphritea</taxon>
    </lineage>
</organism>
<dbReference type="OrthoDB" id="9795789at2"/>
<reference evidence="1 2" key="1">
    <citation type="submission" date="2018-11" db="EMBL/GenBank/DDBJ databases">
        <title>The draft genome sequence of Amphritea opalescens ANRC-JH13T.</title>
        <authorList>
            <person name="Fang Z."/>
            <person name="Zhang Y."/>
            <person name="Han X."/>
        </authorList>
    </citation>
    <scope>NUCLEOTIDE SEQUENCE [LARGE SCALE GENOMIC DNA]</scope>
    <source>
        <strain evidence="1 2">ANRC-JH13</strain>
    </source>
</reference>
<gene>
    <name evidence="1" type="ORF">EH243_17895</name>
</gene>
<dbReference type="RefSeq" id="WP_126160028.1">
    <property type="nucleotide sequence ID" value="NZ_RQXW01000026.1"/>
</dbReference>
<dbReference type="InterPro" id="IPR007710">
    <property type="entry name" value="Nucleoside_deoxyribTrfase"/>
</dbReference>
<protein>
    <recommendedName>
        <fullName evidence="3">Nucleoside 2-deoxyribosyltransferase</fullName>
    </recommendedName>
</protein>
<dbReference type="EMBL" id="RQXW01000026">
    <property type="protein sequence ID" value="RTE64341.1"/>
    <property type="molecule type" value="Genomic_DNA"/>
</dbReference>
<dbReference type="PANTHER" id="PTHR15364">
    <property type="entry name" value="2'-DEOXYNUCLEOSIDE 5'-PHOSPHATE N-HYDROLASE 1"/>
    <property type="match status" value="1"/>
</dbReference>
<proteinExistence type="predicted"/>
<dbReference type="AlphaFoldDB" id="A0A430KLI9"/>
<evidence type="ECO:0008006" key="3">
    <source>
        <dbReference type="Google" id="ProtNLM"/>
    </source>
</evidence>
<dbReference type="GO" id="GO:0070694">
    <property type="term" value="F:5-hydroxymethyl-dUMP N-hydrolase activity"/>
    <property type="evidence" value="ECO:0007669"/>
    <property type="project" value="TreeGrafter"/>
</dbReference>
<evidence type="ECO:0000313" key="1">
    <source>
        <dbReference type="EMBL" id="RTE64341.1"/>
    </source>
</evidence>
<keyword evidence="2" id="KW-1185">Reference proteome</keyword>
<name>A0A430KLI9_9GAMM</name>
<sequence length="175" mass="19494">MATLIYLAGPDVFWPNALELGMAKKQLCQQYGFEGLFPLDNDLDIASLPPYQAGLAIYQANIALMNRCDLIIANMTPFRGPSMDVGTAFEMGYITAQNKPLWGYTLDGRLYSDRVEGIETDADGFTIEAFDMADNLMMVGALQQQGGLLTEARENTFDNHLSVFEQLLQQIHKSR</sequence>
<evidence type="ECO:0000313" key="2">
    <source>
        <dbReference type="Proteomes" id="UP000283087"/>
    </source>
</evidence>
<accession>A0A430KLI9</accession>
<dbReference type="PANTHER" id="PTHR15364:SF0">
    <property type="entry name" value="2'-DEOXYNUCLEOSIDE 5'-PHOSPHATE N-HYDROLASE 1"/>
    <property type="match status" value="1"/>
</dbReference>
<dbReference type="SUPFAM" id="SSF52309">
    <property type="entry name" value="N-(deoxy)ribosyltransferase-like"/>
    <property type="match status" value="1"/>
</dbReference>
<dbReference type="InterPro" id="IPR051239">
    <property type="entry name" value="2'-dNMP_N-hydrolase"/>
</dbReference>